<evidence type="ECO:0000313" key="2">
    <source>
        <dbReference type="Proteomes" id="UP000446658"/>
    </source>
</evidence>
<dbReference type="RefSeq" id="WP_230369113.1">
    <property type="nucleotide sequence ID" value="NZ_WLYX01000001.1"/>
</dbReference>
<name>A0A844GBA5_9NEIS</name>
<gene>
    <name evidence="1" type="ORF">GKE73_02885</name>
</gene>
<dbReference type="EMBL" id="WLYX01000001">
    <property type="protein sequence ID" value="MTD32630.1"/>
    <property type="molecule type" value="Genomic_DNA"/>
</dbReference>
<proteinExistence type="predicted"/>
<organism evidence="1 2">
    <name type="scientific">Paludibacterium denitrificans</name>
    <dbReference type="NCBI Taxonomy" id="2675226"/>
    <lineage>
        <taxon>Bacteria</taxon>
        <taxon>Pseudomonadati</taxon>
        <taxon>Pseudomonadota</taxon>
        <taxon>Betaproteobacteria</taxon>
        <taxon>Neisseriales</taxon>
        <taxon>Chromobacteriaceae</taxon>
        <taxon>Paludibacterium</taxon>
    </lineage>
</organism>
<keyword evidence="2" id="KW-1185">Reference proteome</keyword>
<protein>
    <submittedName>
        <fullName evidence="1">Uncharacterized protein</fullName>
    </submittedName>
</protein>
<sequence length="58" mass="6369">MLSDCTLTALSKVSSLSKQEMEDMAPSDLQIVVEAAKEVNPGFFGLKERLEKLNQARA</sequence>
<comment type="caution">
    <text evidence="1">The sequence shown here is derived from an EMBL/GenBank/DDBJ whole genome shotgun (WGS) entry which is preliminary data.</text>
</comment>
<evidence type="ECO:0000313" key="1">
    <source>
        <dbReference type="EMBL" id="MTD32630.1"/>
    </source>
</evidence>
<dbReference type="Proteomes" id="UP000446658">
    <property type="component" value="Unassembled WGS sequence"/>
</dbReference>
<reference evidence="1 2" key="1">
    <citation type="submission" date="2019-11" db="EMBL/GenBank/DDBJ databases">
        <title>Draft genome sequence of Paludibacterium sp. dN18-1.</title>
        <authorList>
            <person name="Im W.-T."/>
        </authorList>
    </citation>
    <scope>NUCLEOTIDE SEQUENCE [LARGE SCALE GENOMIC DNA]</scope>
    <source>
        <strain evidence="2">dN 18-1</strain>
    </source>
</reference>
<accession>A0A844GBA5</accession>
<dbReference type="AlphaFoldDB" id="A0A844GBA5"/>